<keyword evidence="1" id="KW-1133">Transmembrane helix</keyword>
<feature type="transmembrane region" description="Helical" evidence="1">
    <location>
        <begin position="12"/>
        <end position="31"/>
    </location>
</feature>
<organism evidence="2 3">
    <name type="scientific">Hespellia stercorisuis DSM 15480</name>
    <dbReference type="NCBI Taxonomy" id="1121950"/>
    <lineage>
        <taxon>Bacteria</taxon>
        <taxon>Bacillati</taxon>
        <taxon>Bacillota</taxon>
        <taxon>Clostridia</taxon>
        <taxon>Lachnospirales</taxon>
        <taxon>Lachnospiraceae</taxon>
        <taxon>Hespellia</taxon>
    </lineage>
</organism>
<dbReference type="EMBL" id="FQZY01000056">
    <property type="protein sequence ID" value="SHK52873.1"/>
    <property type="molecule type" value="Genomic_DNA"/>
</dbReference>
<dbReference type="AlphaFoldDB" id="A0A1M6T7E3"/>
<dbReference type="Proteomes" id="UP000184301">
    <property type="component" value="Unassembled WGS sequence"/>
</dbReference>
<evidence type="ECO:0000313" key="3">
    <source>
        <dbReference type="Proteomes" id="UP000184301"/>
    </source>
</evidence>
<gene>
    <name evidence="2" type="ORF">SAMN02745243_03147</name>
</gene>
<feature type="transmembrane region" description="Helical" evidence="1">
    <location>
        <begin position="68"/>
        <end position="91"/>
    </location>
</feature>
<feature type="transmembrane region" description="Helical" evidence="1">
    <location>
        <begin position="38"/>
        <end position="62"/>
    </location>
</feature>
<dbReference type="OrthoDB" id="2059382at2"/>
<evidence type="ECO:0000256" key="1">
    <source>
        <dbReference type="SAM" id="Phobius"/>
    </source>
</evidence>
<keyword evidence="3" id="KW-1185">Reference proteome</keyword>
<protein>
    <submittedName>
        <fullName evidence="2">Uncharacterized protein</fullName>
    </submittedName>
</protein>
<dbReference type="RefSeq" id="WP_073112179.1">
    <property type="nucleotide sequence ID" value="NZ_FQZY01000056.1"/>
</dbReference>
<accession>A0A1M6T7E3</accession>
<name>A0A1M6T7E3_9FIRM</name>
<sequence length="101" mass="10886">MLRFLVKLPFKIIAVPIWLLLAAINILLVFLVGLSATFCYLIAGISVVTEVLSIGFGISTAWTLKMTVITTVVFVLIPHIGIGITAVLEVVKCGLQDFILG</sequence>
<proteinExistence type="predicted"/>
<evidence type="ECO:0000313" key="2">
    <source>
        <dbReference type="EMBL" id="SHK52873.1"/>
    </source>
</evidence>
<keyword evidence="1" id="KW-0812">Transmembrane</keyword>
<dbReference type="STRING" id="1121950.SAMN02745243_03147"/>
<reference evidence="2 3" key="1">
    <citation type="submission" date="2016-11" db="EMBL/GenBank/DDBJ databases">
        <authorList>
            <person name="Jaros S."/>
            <person name="Januszkiewicz K."/>
            <person name="Wedrychowicz H."/>
        </authorList>
    </citation>
    <scope>NUCLEOTIDE SEQUENCE [LARGE SCALE GENOMIC DNA]</scope>
    <source>
        <strain evidence="2 3">DSM 15480</strain>
    </source>
</reference>
<keyword evidence="1" id="KW-0472">Membrane</keyword>